<name>A0A1M2V541_TRAPU</name>
<organism evidence="1 2">
    <name type="scientific">Trametes pubescens</name>
    <name type="common">White-rot fungus</name>
    <dbReference type="NCBI Taxonomy" id="154538"/>
    <lineage>
        <taxon>Eukaryota</taxon>
        <taxon>Fungi</taxon>
        <taxon>Dikarya</taxon>
        <taxon>Basidiomycota</taxon>
        <taxon>Agaricomycotina</taxon>
        <taxon>Agaricomycetes</taxon>
        <taxon>Polyporales</taxon>
        <taxon>Polyporaceae</taxon>
        <taxon>Trametes</taxon>
    </lineage>
</organism>
<accession>A0A1M2V541</accession>
<reference evidence="1 2" key="1">
    <citation type="submission" date="2016-10" db="EMBL/GenBank/DDBJ databases">
        <title>Genome sequence of the basidiomycete white-rot fungus Trametes pubescens.</title>
        <authorList>
            <person name="Makela M.R."/>
            <person name="Granchi Z."/>
            <person name="Peng M."/>
            <person name="De Vries R.P."/>
            <person name="Grigoriev I."/>
            <person name="Riley R."/>
            <person name="Hilden K."/>
        </authorList>
    </citation>
    <scope>NUCLEOTIDE SEQUENCE [LARGE SCALE GENOMIC DNA]</scope>
    <source>
        <strain evidence="1 2">FBCC735</strain>
    </source>
</reference>
<evidence type="ECO:0000313" key="2">
    <source>
        <dbReference type="Proteomes" id="UP000184267"/>
    </source>
</evidence>
<dbReference type="EMBL" id="MNAD01001651">
    <property type="protein sequence ID" value="OJT02691.1"/>
    <property type="molecule type" value="Genomic_DNA"/>
</dbReference>
<dbReference type="AlphaFoldDB" id="A0A1M2V541"/>
<comment type="caution">
    <text evidence="1">The sequence shown here is derived from an EMBL/GenBank/DDBJ whole genome shotgun (WGS) entry which is preliminary data.</text>
</comment>
<dbReference type="Proteomes" id="UP000184267">
    <property type="component" value="Unassembled WGS sequence"/>
</dbReference>
<protein>
    <submittedName>
        <fullName evidence="1">Uncharacterized protein</fullName>
    </submittedName>
</protein>
<keyword evidence="2" id="KW-1185">Reference proteome</keyword>
<proteinExistence type="predicted"/>
<sequence length="126" mass="13478">MSRSSISTTGLGLLDLTYLINNVPIAFFEASAAYQPDVTRNIGTTGVTISLSKAGYTRSGVEIIHYVIKFQQGRSTFEDLTLDVWVKPPPGMGAEANRRLVAIGISHLAATGVAVHTTTKDVNDLV</sequence>
<gene>
    <name evidence="1" type="ORF">TRAPUB_6765</name>
</gene>
<evidence type="ECO:0000313" key="1">
    <source>
        <dbReference type="EMBL" id="OJT02691.1"/>
    </source>
</evidence>
<dbReference type="OrthoDB" id="2740893at2759"/>